<name>A0A381SHH8_9ZZZZ</name>
<dbReference type="PANTHER" id="PTHR46401">
    <property type="entry name" value="GLYCOSYLTRANSFERASE WBBK-RELATED"/>
    <property type="match status" value="1"/>
</dbReference>
<feature type="domain" description="Glycosyltransferase subfamily 4-like N-terminal" evidence="2">
    <location>
        <begin position="10"/>
        <end position="165"/>
    </location>
</feature>
<dbReference type="Pfam" id="PF13692">
    <property type="entry name" value="Glyco_trans_1_4"/>
    <property type="match status" value="1"/>
</dbReference>
<sequence>MLEQCWHRVPGGTAVAAVELAGAMARRADVEVVGIAASHRGEPAIAPPEGIEIAHLRLPRSLLYESWVRLGRPCVDRPCGDPDLVHATGGAVPATGAPLVATIHDLAWRHHPDHFTPRGRRMFEAWLSAAGRARRVLCPSAATAADLSDAGIPTERICVVPLGVDQRAADPVDVEALRSRYGLHGSVVLWVGVAEPRKNLVGLVEAMAAVPDAVLVLVGPPGWGVDVERLVAPLGDRARVVGPVSEDEKRSWYALADVFAFPSLLEGFGLPVLEAMAQGTPVVTSAGTATAEVVGAAGVLVDPTDSGSLAEGIRHLLDDAVAAGRFAAAGRARAGTLTWDAVAEQTVTVYRAALAA</sequence>
<dbReference type="SUPFAM" id="SSF53756">
    <property type="entry name" value="UDP-Glycosyltransferase/glycogen phosphorylase"/>
    <property type="match status" value="1"/>
</dbReference>
<dbReference type="Gene3D" id="3.40.50.2000">
    <property type="entry name" value="Glycogen Phosphorylase B"/>
    <property type="match status" value="2"/>
</dbReference>
<dbReference type="Pfam" id="PF13439">
    <property type="entry name" value="Glyco_transf_4"/>
    <property type="match status" value="1"/>
</dbReference>
<dbReference type="CDD" id="cd03809">
    <property type="entry name" value="GT4_MtfB-like"/>
    <property type="match status" value="1"/>
</dbReference>
<protein>
    <recommendedName>
        <fullName evidence="2">Glycosyltransferase subfamily 4-like N-terminal domain-containing protein</fullName>
    </recommendedName>
</protein>
<evidence type="ECO:0000259" key="2">
    <source>
        <dbReference type="Pfam" id="PF13439"/>
    </source>
</evidence>
<evidence type="ECO:0000313" key="3">
    <source>
        <dbReference type="EMBL" id="SVA03416.1"/>
    </source>
</evidence>
<proteinExistence type="predicted"/>
<dbReference type="EMBL" id="UINC01003107">
    <property type="protein sequence ID" value="SVA03416.1"/>
    <property type="molecule type" value="Genomic_DNA"/>
</dbReference>
<dbReference type="AlphaFoldDB" id="A0A381SHH8"/>
<dbReference type="GO" id="GO:0016757">
    <property type="term" value="F:glycosyltransferase activity"/>
    <property type="evidence" value="ECO:0007669"/>
    <property type="project" value="TreeGrafter"/>
</dbReference>
<gene>
    <name evidence="3" type="ORF">METZ01_LOCUS56270</name>
</gene>
<organism evidence="3">
    <name type="scientific">marine metagenome</name>
    <dbReference type="NCBI Taxonomy" id="408172"/>
    <lineage>
        <taxon>unclassified sequences</taxon>
        <taxon>metagenomes</taxon>
        <taxon>ecological metagenomes</taxon>
    </lineage>
</organism>
<dbReference type="PANTHER" id="PTHR46401:SF2">
    <property type="entry name" value="GLYCOSYLTRANSFERASE WBBK-RELATED"/>
    <property type="match status" value="1"/>
</dbReference>
<reference evidence="3" key="1">
    <citation type="submission" date="2018-05" db="EMBL/GenBank/DDBJ databases">
        <authorList>
            <person name="Lanie J.A."/>
            <person name="Ng W.-L."/>
            <person name="Kazmierczak K.M."/>
            <person name="Andrzejewski T.M."/>
            <person name="Davidsen T.M."/>
            <person name="Wayne K.J."/>
            <person name="Tettelin H."/>
            <person name="Glass J.I."/>
            <person name="Rusch D."/>
            <person name="Podicherti R."/>
            <person name="Tsui H.-C.T."/>
            <person name="Winkler M.E."/>
        </authorList>
    </citation>
    <scope>NUCLEOTIDE SEQUENCE</scope>
</reference>
<evidence type="ECO:0000256" key="1">
    <source>
        <dbReference type="ARBA" id="ARBA00022679"/>
    </source>
</evidence>
<dbReference type="InterPro" id="IPR028098">
    <property type="entry name" value="Glyco_trans_4-like_N"/>
</dbReference>
<accession>A0A381SHH8</accession>
<dbReference type="GO" id="GO:0009103">
    <property type="term" value="P:lipopolysaccharide biosynthetic process"/>
    <property type="evidence" value="ECO:0007669"/>
    <property type="project" value="TreeGrafter"/>
</dbReference>
<keyword evidence="1" id="KW-0808">Transferase</keyword>